<dbReference type="Gene3D" id="3.40.1160.10">
    <property type="entry name" value="Acetylglutamate kinase-like"/>
    <property type="match status" value="1"/>
</dbReference>
<dbReference type="GO" id="GO:0005524">
    <property type="term" value="F:ATP binding"/>
    <property type="evidence" value="ECO:0007669"/>
    <property type="project" value="UniProtKB-KW"/>
</dbReference>
<feature type="domain" description="Aspartate/glutamate/uridylate kinase" evidence="10">
    <location>
        <begin position="7"/>
        <end position="130"/>
    </location>
</feature>
<evidence type="ECO:0000256" key="6">
    <source>
        <dbReference type="ARBA" id="ARBA00022777"/>
    </source>
</evidence>
<dbReference type="PANTHER" id="PTHR42833:SF4">
    <property type="entry name" value="URIDYLATE KINASE PUMPKIN, CHLOROPLASTIC"/>
    <property type="match status" value="1"/>
</dbReference>
<dbReference type="EMBL" id="UINC01129891">
    <property type="protein sequence ID" value="SVD10596.1"/>
    <property type="molecule type" value="Genomic_DNA"/>
</dbReference>
<proteinExistence type="inferred from homology"/>
<comment type="similarity">
    <text evidence="2">Belongs to the UMP kinase family.</text>
</comment>
<evidence type="ECO:0000256" key="9">
    <source>
        <dbReference type="ARBA" id="ARBA00032092"/>
    </source>
</evidence>
<dbReference type="SUPFAM" id="SSF53633">
    <property type="entry name" value="Carbamate kinase-like"/>
    <property type="match status" value="1"/>
</dbReference>
<dbReference type="GO" id="GO:0006225">
    <property type="term" value="P:UDP biosynthetic process"/>
    <property type="evidence" value="ECO:0007669"/>
    <property type="project" value="TreeGrafter"/>
</dbReference>
<evidence type="ECO:0000313" key="11">
    <source>
        <dbReference type="EMBL" id="SVD10596.1"/>
    </source>
</evidence>
<evidence type="ECO:0000256" key="8">
    <source>
        <dbReference type="ARBA" id="ARBA00022975"/>
    </source>
</evidence>
<keyword evidence="4" id="KW-0808">Transferase</keyword>
<comment type="pathway">
    <text evidence="1">Pyrimidine metabolism; CTP biosynthesis via de novo pathway; UDP from UMP (UMPK route): step 1/1.</text>
</comment>
<evidence type="ECO:0000256" key="1">
    <source>
        <dbReference type="ARBA" id="ARBA00004791"/>
    </source>
</evidence>
<dbReference type="GO" id="GO:0033862">
    <property type="term" value="F:UMP kinase activity"/>
    <property type="evidence" value="ECO:0007669"/>
    <property type="project" value="UniProtKB-EC"/>
</dbReference>
<dbReference type="PANTHER" id="PTHR42833">
    <property type="entry name" value="URIDYLATE KINASE"/>
    <property type="match status" value="1"/>
</dbReference>
<evidence type="ECO:0000256" key="7">
    <source>
        <dbReference type="ARBA" id="ARBA00022840"/>
    </source>
</evidence>
<dbReference type="Pfam" id="PF00696">
    <property type="entry name" value="AA_kinase"/>
    <property type="match status" value="1"/>
</dbReference>
<dbReference type="EC" id="2.7.4.22" evidence="3"/>
<keyword evidence="8" id="KW-0665">Pyrimidine biosynthesis</keyword>
<protein>
    <recommendedName>
        <fullName evidence="3">UMP kinase</fullName>
        <ecNumber evidence="3">2.7.4.22</ecNumber>
    </recommendedName>
    <alternativeName>
        <fullName evidence="9">Uridine monophosphate kinase</fullName>
    </alternativeName>
</protein>
<dbReference type="AlphaFoldDB" id="A0A382SL59"/>
<feature type="non-terminal residue" evidence="11">
    <location>
        <position position="132"/>
    </location>
</feature>
<evidence type="ECO:0000256" key="5">
    <source>
        <dbReference type="ARBA" id="ARBA00022741"/>
    </source>
</evidence>
<accession>A0A382SL59</accession>
<keyword evidence="5" id="KW-0547">Nucleotide-binding</keyword>
<evidence type="ECO:0000256" key="2">
    <source>
        <dbReference type="ARBA" id="ARBA00007614"/>
    </source>
</evidence>
<organism evidence="11">
    <name type="scientific">marine metagenome</name>
    <dbReference type="NCBI Taxonomy" id="408172"/>
    <lineage>
        <taxon>unclassified sequences</taxon>
        <taxon>metagenomes</taxon>
        <taxon>ecological metagenomes</taxon>
    </lineage>
</organism>
<name>A0A382SL59_9ZZZZ</name>
<dbReference type="InterPro" id="IPR036393">
    <property type="entry name" value="AceGlu_kinase-like_sf"/>
</dbReference>
<dbReference type="InterPro" id="IPR001048">
    <property type="entry name" value="Asp/Glu/Uridylate_kinase"/>
</dbReference>
<sequence>MATAYRRVVLKLSGESLKSQSGLVIDTDAIRYLAQEVKAAMSTGAELAVVVGGGNIWRGADAAERGMERAAADYAGMLATLINALAFQDALEQINVDTRTLSALVVQAVAEPFIRRRAIRHLEKERVVIFAA</sequence>
<evidence type="ECO:0000259" key="10">
    <source>
        <dbReference type="Pfam" id="PF00696"/>
    </source>
</evidence>
<gene>
    <name evidence="11" type="ORF">METZ01_LOCUS363450</name>
</gene>
<evidence type="ECO:0000256" key="3">
    <source>
        <dbReference type="ARBA" id="ARBA00012899"/>
    </source>
</evidence>
<keyword evidence="6" id="KW-0418">Kinase</keyword>
<evidence type="ECO:0000256" key="4">
    <source>
        <dbReference type="ARBA" id="ARBA00022679"/>
    </source>
</evidence>
<reference evidence="11" key="1">
    <citation type="submission" date="2018-05" db="EMBL/GenBank/DDBJ databases">
        <authorList>
            <person name="Lanie J.A."/>
            <person name="Ng W.-L."/>
            <person name="Kazmierczak K.M."/>
            <person name="Andrzejewski T.M."/>
            <person name="Davidsen T.M."/>
            <person name="Wayne K.J."/>
            <person name="Tettelin H."/>
            <person name="Glass J.I."/>
            <person name="Rusch D."/>
            <person name="Podicherti R."/>
            <person name="Tsui H.-C.T."/>
            <person name="Winkler M.E."/>
        </authorList>
    </citation>
    <scope>NUCLEOTIDE SEQUENCE</scope>
</reference>
<keyword evidence="7" id="KW-0067">ATP-binding</keyword>